<keyword evidence="4" id="KW-0720">Serine protease</keyword>
<protein>
    <submittedName>
        <fullName evidence="6">Signal peptide peptidase SppA</fullName>
    </submittedName>
</protein>
<gene>
    <name evidence="6" type="primary">sppA</name>
    <name evidence="6" type="ORF">ACFFFP_09150</name>
</gene>
<proteinExistence type="inferred from homology"/>
<keyword evidence="7" id="KW-1185">Reference proteome</keyword>
<dbReference type="InterPro" id="IPR004635">
    <property type="entry name" value="Pept_S49_SppA"/>
</dbReference>
<comment type="similarity">
    <text evidence="1">Belongs to the peptidase S49 family.</text>
</comment>
<keyword evidence="2" id="KW-0645">Protease</keyword>
<keyword evidence="3" id="KW-0378">Hydrolase</keyword>
<reference evidence="6 7" key="1">
    <citation type="submission" date="2024-09" db="EMBL/GenBank/DDBJ databases">
        <authorList>
            <person name="Sun Q."/>
            <person name="Mori K."/>
        </authorList>
    </citation>
    <scope>NUCLEOTIDE SEQUENCE [LARGE SCALE GENOMIC DNA]</scope>
    <source>
        <strain evidence="6 7">NCAIM B.02340</strain>
    </source>
</reference>
<dbReference type="PANTHER" id="PTHR42987">
    <property type="entry name" value="PEPTIDASE S49"/>
    <property type="match status" value="1"/>
</dbReference>
<dbReference type="NCBIfam" id="TIGR00706">
    <property type="entry name" value="SppA_dom"/>
    <property type="match status" value="1"/>
</dbReference>
<evidence type="ECO:0000256" key="1">
    <source>
        <dbReference type="ARBA" id="ARBA00008683"/>
    </source>
</evidence>
<dbReference type="Gene3D" id="6.20.330.10">
    <property type="match status" value="1"/>
</dbReference>
<organism evidence="6 7">
    <name type="scientific">Thermus composti</name>
    <dbReference type="NCBI Taxonomy" id="532059"/>
    <lineage>
        <taxon>Bacteria</taxon>
        <taxon>Thermotogati</taxon>
        <taxon>Deinococcota</taxon>
        <taxon>Deinococci</taxon>
        <taxon>Thermales</taxon>
        <taxon>Thermaceae</taxon>
        <taxon>Thermus</taxon>
    </lineage>
</organism>
<feature type="domain" description="Peptidase S49" evidence="5">
    <location>
        <begin position="105"/>
        <end position="256"/>
    </location>
</feature>
<dbReference type="InterPro" id="IPR029045">
    <property type="entry name" value="ClpP/crotonase-like_dom_sf"/>
</dbReference>
<accession>A0ABV6Q2I3</accession>
<dbReference type="CDD" id="cd07023">
    <property type="entry name" value="S49_Sppa_N_C"/>
    <property type="match status" value="1"/>
</dbReference>
<sequence length="309" mass="33711">MNRKRWLALFLFLALVALGVVGLGRLTGEKTPAKPWREASLYGQGEKVLLLELRGSIPRGKDLEAFLSQVRQAREDPGIKAAVLLVESPGGSVTETEAIHRALKALDQEKPLVAVFGRVAASGGYYVATAAREILTPPTALTGSIGVISVIPEVEGLLEKLGIRVEVLKEGALKDMASGLRPLSPEEKRVLQTYMREAYELFLTRVAEGRRLPLERVRSLADGRIYSGKQAVALGLADGEGYLEEAAQRAAALAGLESFRLVRYTRPQGLWESLLGEAPWAGAQGEGPLGLWEKARLRLEYRYLGGGWW</sequence>
<dbReference type="RefSeq" id="WP_188848278.1">
    <property type="nucleotide sequence ID" value="NZ_BMPJ01000052.1"/>
</dbReference>
<dbReference type="Proteomes" id="UP001589830">
    <property type="component" value="Unassembled WGS sequence"/>
</dbReference>
<comment type="caution">
    <text evidence="6">The sequence shown here is derived from an EMBL/GenBank/DDBJ whole genome shotgun (WGS) entry which is preliminary data.</text>
</comment>
<evidence type="ECO:0000313" key="6">
    <source>
        <dbReference type="EMBL" id="MFC0596327.1"/>
    </source>
</evidence>
<evidence type="ECO:0000313" key="7">
    <source>
        <dbReference type="Proteomes" id="UP001589830"/>
    </source>
</evidence>
<dbReference type="Pfam" id="PF01343">
    <property type="entry name" value="Peptidase_S49"/>
    <property type="match status" value="1"/>
</dbReference>
<dbReference type="SUPFAM" id="SSF52096">
    <property type="entry name" value="ClpP/crotonase"/>
    <property type="match status" value="1"/>
</dbReference>
<dbReference type="InterPro" id="IPR002142">
    <property type="entry name" value="Peptidase_S49"/>
</dbReference>
<evidence type="ECO:0000256" key="3">
    <source>
        <dbReference type="ARBA" id="ARBA00022801"/>
    </source>
</evidence>
<evidence type="ECO:0000256" key="2">
    <source>
        <dbReference type="ARBA" id="ARBA00022670"/>
    </source>
</evidence>
<evidence type="ECO:0000259" key="5">
    <source>
        <dbReference type="Pfam" id="PF01343"/>
    </source>
</evidence>
<dbReference type="InterPro" id="IPR047272">
    <property type="entry name" value="S49_SppA_C"/>
</dbReference>
<dbReference type="EMBL" id="JBHLTW010000039">
    <property type="protein sequence ID" value="MFC0596327.1"/>
    <property type="molecule type" value="Genomic_DNA"/>
</dbReference>
<name>A0ABV6Q2I3_9DEIN</name>
<dbReference type="PANTHER" id="PTHR42987:SF4">
    <property type="entry name" value="PROTEASE SOHB-RELATED"/>
    <property type="match status" value="1"/>
</dbReference>
<dbReference type="Gene3D" id="3.90.226.10">
    <property type="entry name" value="2-enoyl-CoA Hydratase, Chain A, domain 1"/>
    <property type="match status" value="1"/>
</dbReference>
<evidence type="ECO:0000256" key="4">
    <source>
        <dbReference type="ARBA" id="ARBA00022825"/>
    </source>
</evidence>